<keyword evidence="17" id="KW-1185">Reference proteome</keyword>
<comment type="similarity">
    <text evidence="3 14">Belongs to the flavin monoamine oxidase family.</text>
</comment>
<feature type="binding site" evidence="13">
    <location>
        <position position="22"/>
    </location>
    <ligand>
        <name>FAD</name>
        <dbReference type="ChEBI" id="CHEBI:57692"/>
    </ligand>
</feature>
<dbReference type="Proteomes" id="UP001046870">
    <property type="component" value="Chromosome 14"/>
</dbReference>
<accession>A0A9D3PNW3</accession>
<feature type="binding site" evidence="13">
    <location>
        <position position="350"/>
    </location>
    <ligand>
        <name>substrate</name>
    </ligand>
</feature>
<dbReference type="InterPro" id="IPR036188">
    <property type="entry name" value="FAD/NAD-bd_sf"/>
</dbReference>
<evidence type="ECO:0000256" key="13">
    <source>
        <dbReference type="PIRSR" id="PIRSR601613-1"/>
    </source>
</evidence>
<dbReference type="Pfam" id="PF01593">
    <property type="entry name" value="Amino_oxidase"/>
    <property type="match status" value="1"/>
</dbReference>
<keyword evidence="9 14" id="KW-0560">Oxidoreductase</keyword>
<evidence type="ECO:0000256" key="10">
    <source>
        <dbReference type="ARBA" id="ARBA00023128"/>
    </source>
</evidence>
<evidence type="ECO:0000256" key="8">
    <source>
        <dbReference type="ARBA" id="ARBA00022989"/>
    </source>
</evidence>
<comment type="cofactor">
    <cofactor evidence="1 14">
        <name>FAD</name>
        <dbReference type="ChEBI" id="CHEBI:57692"/>
    </cofactor>
</comment>
<protein>
    <recommendedName>
        <fullName evidence="14">Amine oxidase</fullName>
        <ecNumber evidence="14">1.4.3.-</ecNumber>
    </recommendedName>
</protein>
<evidence type="ECO:0000256" key="1">
    <source>
        <dbReference type="ARBA" id="ARBA00001974"/>
    </source>
</evidence>
<feature type="binding site" evidence="13">
    <location>
        <position position="242"/>
    </location>
    <ligand>
        <name>FAD</name>
        <dbReference type="ChEBI" id="CHEBI:57692"/>
    </ligand>
</feature>
<evidence type="ECO:0000256" key="9">
    <source>
        <dbReference type="ARBA" id="ARBA00023002"/>
    </source>
</evidence>
<evidence type="ECO:0000256" key="12">
    <source>
        <dbReference type="ARBA" id="ARBA00048448"/>
    </source>
</evidence>
<dbReference type="GO" id="GO:0005741">
    <property type="term" value="C:mitochondrial outer membrane"/>
    <property type="evidence" value="ECO:0007669"/>
    <property type="project" value="UniProtKB-SubCell"/>
</dbReference>
<dbReference type="GO" id="GO:0097621">
    <property type="term" value="F:monoamine oxidase activity"/>
    <property type="evidence" value="ECO:0007669"/>
    <property type="project" value="UniProtKB-EC"/>
</dbReference>
<feature type="binding site" evidence="13">
    <location>
        <position position="434"/>
    </location>
    <ligand>
        <name>FAD</name>
        <dbReference type="ChEBI" id="CHEBI:57692"/>
    </ligand>
</feature>
<evidence type="ECO:0000256" key="2">
    <source>
        <dbReference type="ARBA" id="ARBA00004362"/>
    </source>
</evidence>
<evidence type="ECO:0000256" key="5">
    <source>
        <dbReference type="ARBA" id="ARBA00022692"/>
    </source>
</evidence>
<dbReference type="PRINTS" id="PR00757">
    <property type="entry name" value="AMINEOXDASEF"/>
</dbReference>
<dbReference type="EMBL" id="JAFDVH010000014">
    <property type="protein sequence ID" value="KAG7464559.1"/>
    <property type="molecule type" value="Genomic_DNA"/>
</dbReference>
<evidence type="ECO:0000256" key="3">
    <source>
        <dbReference type="ARBA" id="ARBA00005995"/>
    </source>
</evidence>
<dbReference type="InterPro" id="IPR002937">
    <property type="entry name" value="Amino_oxidase"/>
</dbReference>
<dbReference type="PANTHER" id="PTHR43563:SF23">
    <property type="entry name" value="AMINE OXIDASE"/>
    <property type="match status" value="1"/>
</dbReference>
<dbReference type="InterPro" id="IPR050703">
    <property type="entry name" value="Flavin_MAO"/>
</dbReference>
<dbReference type="FunFam" id="1.10.405.10:FF:000005">
    <property type="entry name" value="Amine oxidase [flavin-containing]"/>
    <property type="match status" value="1"/>
</dbReference>
<sequence>MDKTQKPEASKTDVIILGGGLSGLSAAKLLKESGLSVVVLEARDRVGGRTFTVTGPKFKYVDLGGAYIGPTQNGILRLAREMGVKTYLVNEKERLVHYRKGKTYSFHGTFPPAWNPLVYLDYNNLWRTIDRMGREIPADAPWSSPHAEQWDNMTMRDLIDNVCWTRVAKDFARLFVNVNVTSEPHEVSALWFLWYVKQCGGVRRIFSTSNGGQERKFVGGSGQISERIAEQLKGRVKLNQPVVRFSQNDRGVSVETITGDRYQGAYAISAIPPGLTMNIHYEPELPPVRNQLIQRVPMGSIIKCMMYYRSAFWREKGYCGTMMIEDEESPISMTLDDTKPDGSCPCIMGFILSRKARELIDLTRDERKQRICQIYAKVLGTPEALQPVHYEEKDWCGEQYSGGCYTAYYPPGTFRQFSRVLREPVGRLFFAGTETATKWSGYMDGAVQAGERAAREVLHAMGQIPASEIWKEDTESQEVPSQPITVSFAEEWLPSVPAFLSMLGVSTVLLTAVGVALLKPNMRVNLFQAQEKIMMFPDMKQVVSH</sequence>
<evidence type="ECO:0000256" key="4">
    <source>
        <dbReference type="ARBA" id="ARBA00022630"/>
    </source>
</evidence>
<evidence type="ECO:0000256" key="14">
    <source>
        <dbReference type="RuleBase" id="RU362067"/>
    </source>
</evidence>
<organism evidence="16 17">
    <name type="scientific">Megalops atlanticus</name>
    <name type="common">Tarpon</name>
    <name type="synonym">Clupea gigantea</name>
    <dbReference type="NCBI Taxonomy" id="7932"/>
    <lineage>
        <taxon>Eukaryota</taxon>
        <taxon>Metazoa</taxon>
        <taxon>Chordata</taxon>
        <taxon>Craniata</taxon>
        <taxon>Vertebrata</taxon>
        <taxon>Euteleostomi</taxon>
        <taxon>Actinopterygii</taxon>
        <taxon>Neopterygii</taxon>
        <taxon>Teleostei</taxon>
        <taxon>Elopiformes</taxon>
        <taxon>Megalopidae</taxon>
        <taxon>Megalops</taxon>
    </lineage>
</organism>
<evidence type="ECO:0000256" key="11">
    <source>
        <dbReference type="ARBA" id="ARBA00023136"/>
    </source>
</evidence>
<feature type="transmembrane region" description="Helical" evidence="14">
    <location>
        <begin position="498"/>
        <end position="518"/>
    </location>
</feature>
<dbReference type="Gene3D" id="3.90.660.10">
    <property type="match status" value="1"/>
</dbReference>
<dbReference type="SUPFAM" id="SSF51905">
    <property type="entry name" value="FAD/NAD(P)-binding domain"/>
    <property type="match status" value="1"/>
</dbReference>
<feature type="domain" description="Amine oxidase" evidence="15">
    <location>
        <begin position="21"/>
        <end position="458"/>
    </location>
</feature>
<comment type="catalytic activity">
    <reaction evidence="12">
        <text>a secondary aliphatic amine + O2 + H2O = a primary amine + an aldehyde + H2O2</text>
        <dbReference type="Rhea" id="RHEA:26414"/>
        <dbReference type="ChEBI" id="CHEBI:15377"/>
        <dbReference type="ChEBI" id="CHEBI:15379"/>
        <dbReference type="ChEBI" id="CHEBI:16240"/>
        <dbReference type="ChEBI" id="CHEBI:17478"/>
        <dbReference type="ChEBI" id="CHEBI:58855"/>
        <dbReference type="ChEBI" id="CHEBI:65296"/>
        <dbReference type="EC" id="1.4.3.4"/>
    </reaction>
</comment>
<evidence type="ECO:0000256" key="7">
    <source>
        <dbReference type="ARBA" id="ARBA00022827"/>
    </source>
</evidence>
<name>A0A9D3PNW3_MEGAT</name>
<dbReference type="Gene3D" id="3.50.50.60">
    <property type="entry name" value="FAD/NAD(P)-binding domain"/>
    <property type="match status" value="1"/>
</dbReference>
<dbReference type="Gene3D" id="6.10.250.130">
    <property type="match status" value="1"/>
</dbReference>
<dbReference type="EC" id="1.4.3.-" evidence="14"/>
<gene>
    <name evidence="16" type="ORF">MATL_G00166900</name>
</gene>
<keyword evidence="10" id="KW-0496">Mitochondrion</keyword>
<reference evidence="16" key="1">
    <citation type="submission" date="2021-01" db="EMBL/GenBank/DDBJ databases">
        <authorList>
            <person name="Zahm M."/>
            <person name="Roques C."/>
            <person name="Cabau C."/>
            <person name="Klopp C."/>
            <person name="Donnadieu C."/>
            <person name="Jouanno E."/>
            <person name="Lampietro C."/>
            <person name="Louis A."/>
            <person name="Herpin A."/>
            <person name="Echchiki A."/>
            <person name="Berthelot C."/>
            <person name="Parey E."/>
            <person name="Roest-Crollius H."/>
            <person name="Braasch I."/>
            <person name="Postlethwait J."/>
            <person name="Bobe J."/>
            <person name="Montfort J."/>
            <person name="Bouchez O."/>
            <person name="Begum T."/>
            <person name="Mejri S."/>
            <person name="Adams A."/>
            <person name="Chen W.-J."/>
            <person name="Guiguen Y."/>
        </authorList>
    </citation>
    <scope>NUCLEOTIDE SEQUENCE</scope>
    <source>
        <strain evidence="16">YG-15Mar2019-1</strain>
        <tissue evidence="16">Brain</tissue>
    </source>
</reference>
<dbReference type="GO" id="GO:0050660">
    <property type="term" value="F:flavin adenine dinucleotide binding"/>
    <property type="evidence" value="ECO:0007669"/>
    <property type="project" value="TreeGrafter"/>
</dbReference>
<dbReference type="GO" id="GO:0009308">
    <property type="term" value="P:amine metabolic process"/>
    <property type="evidence" value="ECO:0007669"/>
    <property type="project" value="UniProtKB-ARBA"/>
</dbReference>
<keyword evidence="4 14" id="KW-0285">Flavoprotein</keyword>
<comment type="subcellular location">
    <subcellularLocation>
        <location evidence="2">Mitochondrion outer membrane</location>
        <topology evidence="2">Single-pass type IV membrane protein</topology>
        <orientation evidence="2">Cytoplasmic side</orientation>
    </subcellularLocation>
</comment>
<keyword evidence="7 14" id="KW-0274">FAD</keyword>
<evidence type="ECO:0000313" key="17">
    <source>
        <dbReference type="Proteomes" id="UP001046870"/>
    </source>
</evidence>
<dbReference type="Gene3D" id="1.10.405.10">
    <property type="entry name" value="Guanine Nucleotide Dissociation Inhibitor, domain 1"/>
    <property type="match status" value="1"/>
</dbReference>
<proteinExistence type="inferred from homology"/>
<evidence type="ECO:0000259" key="15">
    <source>
        <dbReference type="Pfam" id="PF01593"/>
    </source>
</evidence>
<feature type="binding site" evidence="13">
    <location>
        <begin position="41"/>
        <end position="42"/>
    </location>
    <ligand>
        <name>FAD</name>
        <dbReference type="ChEBI" id="CHEBI:57692"/>
    </ligand>
</feature>
<keyword evidence="11 14" id="KW-0472">Membrane</keyword>
<dbReference type="PANTHER" id="PTHR43563">
    <property type="entry name" value="AMINE OXIDASE"/>
    <property type="match status" value="1"/>
</dbReference>
<dbReference type="AlphaFoldDB" id="A0A9D3PNW3"/>
<dbReference type="OrthoDB" id="7777654at2759"/>
<keyword evidence="8 14" id="KW-1133">Transmembrane helix</keyword>
<evidence type="ECO:0000256" key="6">
    <source>
        <dbReference type="ARBA" id="ARBA00022787"/>
    </source>
</evidence>
<dbReference type="InterPro" id="IPR001613">
    <property type="entry name" value="Flavin_amine_oxidase"/>
</dbReference>
<evidence type="ECO:0000313" key="16">
    <source>
        <dbReference type="EMBL" id="KAG7464559.1"/>
    </source>
</evidence>
<keyword evidence="6" id="KW-1000">Mitochondrion outer membrane</keyword>
<comment type="caution">
    <text evidence="16">The sequence shown here is derived from an EMBL/GenBank/DDBJ whole genome shotgun (WGS) entry which is preliminary data.</text>
</comment>
<dbReference type="GO" id="GO:0008131">
    <property type="term" value="F:primary methylamine oxidase activity"/>
    <property type="evidence" value="ECO:0007669"/>
    <property type="project" value="TreeGrafter"/>
</dbReference>
<keyword evidence="5 14" id="KW-0812">Transmembrane</keyword>
<dbReference type="SUPFAM" id="SSF54373">
    <property type="entry name" value="FAD-linked reductases, C-terminal domain"/>
    <property type="match status" value="1"/>
</dbReference>